<dbReference type="InterPro" id="IPR020904">
    <property type="entry name" value="Sc_DH/Rdtase_CS"/>
</dbReference>
<protein>
    <submittedName>
        <fullName evidence="3">2-deoxy-D-gluconate 3-dehydrogenase</fullName>
    </submittedName>
</protein>
<dbReference type="PANTHER" id="PTHR42760:SF135">
    <property type="entry name" value="BLL7886 PROTEIN"/>
    <property type="match status" value="1"/>
</dbReference>
<reference evidence="4" key="1">
    <citation type="submission" date="2017-05" db="EMBL/GenBank/DDBJ databases">
        <title>Complete and WGS of Bordetella genogroups.</title>
        <authorList>
            <person name="Spilker T."/>
            <person name="Lipuma J."/>
        </authorList>
    </citation>
    <scope>NUCLEOTIDE SEQUENCE [LARGE SCALE GENOMIC DNA]</scope>
    <source>
        <strain evidence="4">AU8256</strain>
    </source>
</reference>
<dbReference type="GO" id="GO:0016616">
    <property type="term" value="F:oxidoreductase activity, acting on the CH-OH group of donors, NAD or NADP as acceptor"/>
    <property type="evidence" value="ECO:0007669"/>
    <property type="project" value="TreeGrafter"/>
</dbReference>
<dbReference type="AlphaFoldDB" id="A0A261WA44"/>
<evidence type="ECO:0000313" key="4">
    <source>
        <dbReference type="Proteomes" id="UP000215633"/>
    </source>
</evidence>
<dbReference type="FunFam" id="3.40.50.720:FF:000084">
    <property type="entry name" value="Short-chain dehydrogenase reductase"/>
    <property type="match status" value="1"/>
</dbReference>
<dbReference type="RefSeq" id="WP_028353823.1">
    <property type="nucleotide sequence ID" value="NZ_NEVT01000001.1"/>
</dbReference>
<dbReference type="Gene3D" id="3.40.50.720">
    <property type="entry name" value="NAD(P)-binding Rossmann-like Domain"/>
    <property type="match status" value="1"/>
</dbReference>
<name>A0A261WA44_9BORD</name>
<evidence type="ECO:0000256" key="1">
    <source>
        <dbReference type="ARBA" id="ARBA00006484"/>
    </source>
</evidence>
<dbReference type="InterPro" id="IPR036291">
    <property type="entry name" value="NAD(P)-bd_dom_sf"/>
</dbReference>
<dbReference type="InterPro" id="IPR002347">
    <property type="entry name" value="SDR_fam"/>
</dbReference>
<comment type="similarity">
    <text evidence="1">Belongs to the short-chain dehydrogenases/reductases (SDR) family.</text>
</comment>
<dbReference type="Pfam" id="PF13561">
    <property type="entry name" value="adh_short_C2"/>
    <property type="match status" value="1"/>
</dbReference>
<dbReference type="PROSITE" id="PS00061">
    <property type="entry name" value="ADH_SHORT"/>
    <property type="match status" value="1"/>
</dbReference>
<dbReference type="SMART" id="SM00822">
    <property type="entry name" value="PKS_KR"/>
    <property type="match status" value="1"/>
</dbReference>
<dbReference type="InterPro" id="IPR057326">
    <property type="entry name" value="KR_dom"/>
</dbReference>
<evidence type="ECO:0000313" key="3">
    <source>
        <dbReference type="EMBL" id="OZI82753.1"/>
    </source>
</evidence>
<proteinExistence type="inferred from homology"/>
<evidence type="ECO:0000259" key="2">
    <source>
        <dbReference type="SMART" id="SM00822"/>
    </source>
</evidence>
<keyword evidence="4" id="KW-1185">Reference proteome</keyword>
<feature type="domain" description="Ketoreductase" evidence="2">
    <location>
        <begin position="8"/>
        <end position="178"/>
    </location>
</feature>
<dbReference type="PANTHER" id="PTHR42760">
    <property type="entry name" value="SHORT-CHAIN DEHYDROGENASES/REDUCTASES FAMILY MEMBER"/>
    <property type="match status" value="1"/>
</dbReference>
<comment type="caution">
    <text evidence="3">The sequence shown here is derived from an EMBL/GenBank/DDBJ whole genome shotgun (WGS) entry which is preliminary data.</text>
</comment>
<dbReference type="PRINTS" id="PR00080">
    <property type="entry name" value="SDRFAMILY"/>
</dbReference>
<dbReference type="SUPFAM" id="SSF51735">
    <property type="entry name" value="NAD(P)-binding Rossmann-fold domains"/>
    <property type="match status" value="1"/>
</dbReference>
<dbReference type="PRINTS" id="PR00081">
    <property type="entry name" value="GDHRDH"/>
</dbReference>
<dbReference type="Proteomes" id="UP000215633">
    <property type="component" value="Unassembled WGS sequence"/>
</dbReference>
<dbReference type="GO" id="GO:0030497">
    <property type="term" value="P:fatty acid elongation"/>
    <property type="evidence" value="ECO:0007669"/>
    <property type="project" value="TreeGrafter"/>
</dbReference>
<accession>A0A261WA44</accession>
<organism evidence="3 4">
    <name type="scientific">Bordetella genomosp. 2</name>
    <dbReference type="NCBI Taxonomy" id="1983456"/>
    <lineage>
        <taxon>Bacteria</taxon>
        <taxon>Pseudomonadati</taxon>
        <taxon>Pseudomonadota</taxon>
        <taxon>Betaproteobacteria</taxon>
        <taxon>Burkholderiales</taxon>
        <taxon>Alcaligenaceae</taxon>
        <taxon>Bordetella</taxon>
    </lineage>
</organism>
<sequence length="253" mass="26214">MFEDLKSKTALITGAYSGLGRHFAGVLSQAGMRVALCGRRVELGEQVAAGIRQAGGAACAVPMDVTDPDSVRAAVEAAAGELGPIDVVVNNAGIALSAPALEISEPAWTGLIDVNLNGAWRVAQASAAHFRAHARPGVIINIASILGQRVASHVAPYAAAKAGLLHLTRALALEWARHDVRVNALAPGYIATDLNREFFASPAGEALIKRVPQRRLGQPRDLDGPLLLLASDASAFMTGSVIDVDGGHLVSSL</sequence>
<dbReference type="EMBL" id="NEVT01000001">
    <property type="protein sequence ID" value="OZI82753.1"/>
    <property type="molecule type" value="Genomic_DNA"/>
</dbReference>
<gene>
    <name evidence="3" type="ORF">CAL24_00280</name>
</gene>